<accession>A0A8E0VRE9</accession>
<evidence type="ECO:0000313" key="7">
    <source>
        <dbReference type="EMBL" id="KAA0199953.1"/>
    </source>
</evidence>
<evidence type="ECO:0000256" key="6">
    <source>
        <dbReference type="RuleBase" id="RU361216"/>
    </source>
</evidence>
<dbReference type="PANTHER" id="PTHR11958">
    <property type="entry name" value="SODIUM/DICARBOXYLATE SYMPORTER-RELATED"/>
    <property type="match status" value="1"/>
</dbReference>
<dbReference type="Proteomes" id="UP000728185">
    <property type="component" value="Unassembled WGS sequence"/>
</dbReference>
<feature type="transmembrane region" description="Helical" evidence="6">
    <location>
        <begin position="57"/>
        <end position="80"/>
    </location>
</feature>
<reference evidence="7" key="1">
    <citation type="submission" date="2019-05" db="EMBL/GenBank/DDBJ databases">
        <title>Annotation for the trematode Fasciolopsis buski.</title>
        <authorList>
            <person name="Choi Y.-J."/>
        </authorList>
    </citation>
    <scope>NUCLEOTIDE SEQUENCE</scope>
    <source>
        <strain evidence="7">HT</strain>
        <tissue evidence="7">Whole worm</tissue>
    </source>
</reference>
<dbReference type="OrthoDB" id="5877963at2759"/>
<protein>
    <recommendedName>
        <fullName evidence="6">Amino acid transporter</fullName>
    </recommendedName>
</protein>
<name>A0A8E0VRE9_9TREM</name>
<evidence type="ECO:0000256" key="4">
    <source>
        <dbReference type="ARBA" id="ARBA00022989"/>
    </source>
</evidence>
<gene>
    <name evidence="7" type="ORF">FBUS_00148</name>
</gene>
<evidence type="ECO:0000256" key="5">
    <source>
        <dbReference type="ARBA" id="ARBA00023136"/>
    </source>
</evidence>
<keyword evidence="3 6" id="KW-0812">Transmembrane</keyword>
<keyword evidence="5 6" id="KW-0472">Membrane</keyword>
<dbReference type="GO" id="GO:0005886">
    <property type="term" value="C:plasma membrane"/>
    <property type="evidence" value="ECO:0007669"/>
    <property type="project" value="TreeGrafter"/>
</dbReference>
<evidence type="ECO:0000256" key="3">
    <source>
        <dbReference type="ARBA" id="ARBA00022692"/>
    </source>
</evidence>
<comment type="subcellular location">
    <subcellularLocation>
        <location evidence="1 6">Membrane</location>
        <topology evidence="1 6">Multi-pass membrane protein</topology>
    </subcellularLocation>
</comment>
<dbReference type="EMBL" id="LUCM01000822">
    <property type="protein sequence ID" value="KAA0199953.1"/>
    <property type="molecule type" value="Genomic_DNA"/>
</dbReference>
<organism evidence="7 8">
    <name type="scientific">Fasciolopsis buskii</name>
    <dbReference type="NCBI Taxonomy" id="27845"/>
    <lineage>
        <taxon>Eukaryota</taxon>
        <taxon>Metazoa</taxon>
        <taxon>Spiralia</taxon>
        <taxon>Lophotrochozoa</taxon>
        <taxon>Platyhelminthes</taxon>
        <taxon>Trematoda</taxon>
        <taxon>Digenea</taxon>
        <taxon>Plagiorchiida</taxon>
        <taxon>Echinostomata</taxon>
        <taxon>Echinostomatoidea</taxon>
        <taxon>Fasciolidae</taxon>
        <taxon>Fasciolopsis</taxon>
    </lineage>
</organism>
<dbReference type="InterPro" id="IPR001991">
    <property type="entry name" value="Na-dicarboxylate_symporter"/>
</dbReference>
<dbReference type="GO" id="GO:0005313">
    <property type="term" value="F:L-glutamate transmembrane transporter activity"/>
    <property type="evidence" value="ECO:0007669"/>
    <property type="project" value="TreeGrafter"/>
</dbReference>
<dbReference type="InterPro" id="IPR050746">
    <property type="entry name" value="DAACS"/>
</dbReference>
<dbReference type="Pfam" id="PF00375">
    <property type="entry name" value="SDF"/>
    <property type="match status" value="1"/>
</dbReference>
<keyword evidence="8" id="KW-1185">Reference proteome</keyword>
<comment type="caution">
    <text evidence="6">Lacks conserved residue(s) required for the propagation of feature annotation.</text>
</comment>
<keyword evidence="2 6" id="KW-0813">Transport</keyword>
<sequence length="85" mass="9228">MIVGEIIGVENLADTVQGLGLYMLIVILGLFIHMFGTLALFYFAVTRKNPFTFLKGMLQAILTAFGTASSSATVPVPFTWDSLLL</sequence>
<dbReference type="Gene3D" id="1.10.3860.10">
    <property type="entry name" value="Sodium:dicarboxylate symporter"/>
    <property type="match status" value="1"/>
</dbReference>
<evidence type="ECO:0000313" key="8">
    <source>
        <dbReference type="Proteomes" id="UP000728185"/>
    </source>
</evidence>
<dbReference type="GO" id="GO:0015501">
    <property type="term" value="F:glutamate:sodium symporter activity"/>
    <property type="evidence" value="ECO:0007669"/>
    <property type="project" value="TreeGrafter"/>
</dbReference>
<proteinExistence type="inferred from homology"/>
<dbReference type="AlphaFoldDB" id="A0A8E0VRE9"/>
<dbReference type="GO" id="GO:0015175">
    <property type="term" value="F:neutral L-amino acid transmembrane transporter activity"/>
    <property type="evidence" value="ECO:0007669"/>
    <property type="project" value="TreeGrafter"/>
</dbReference>
<feature type="transmembrane region" description="Helical" evidence="6">
    <location>
        <begin position="20"/>
        <end position="45"/>
    </location>
</feature>
<evidence type="ECO:0000256" key="2">
    <source>
        <dbReference type="ARBA" id="ARBA00022448"/>
    </source>
</evidence>
<dbReference type="InterPro" id="IPR036458">
    <property type="entry name" value="Na:dicarbo_symporter_sf"/>
</dbReference>
<keyword evidence="6" id="KW-0769">Symport</keyword>
<keyword evidence="4 6" id="KW-1133">Transmembrane helix</keyword>
<comment type="caution">
    <text evidence="7">The sequence shown here is derived from an EMBL/GenBank/DDBJ whole genome shotgun (WGS) entry which is preliminary data.</text>
</comment>
<evidence type="ECO:0000256" key="1">
    <source>
        <dbReference type="ARBA" id="ARBA00004141"/>
    </source>
</evidence>
<dbReference type="SUPFAM" id="SSF118215">
    <property type="entry name" value="Proton glutamate symport protein"/>
    <property type="match status" value="1"/>
</dbReference>
<dbReference type="PANTHER" id="PTHR11958:SF99">
    <property type="entry name" value="SODIUM-DEPENDENT EXCITATORY AMINO ACID TRANSPORTER GLT-6-RELATED"/>
    <property type="match status" value="1"/>
</dbReference>
<comment type="similarity">
    <text evidence="6">Belongs to the dicarboxylate/amino acid:cation symporter (DAACS) (TC 2.A.23) family.</text>
</comment>